<dbReference type="InterPro" id="IPR006119">
    <property type="entry name" value="Resolv_N"/>
</dbReference>
<dbReference type="InterPro" id="IPR036162">
    <property type="entry name" value="Resolvase-like_N_sf"/>
</dbReference>
<dbReference type="Gene3D" id="3.40.50.1390">
    <property type="entry name" value="Resolvase, N-terminal catalytic domain"/>
    <property type="match status" value="1"/>
</dbReference>
<feature type="domain" description="Recombinase" evidence="2">
    <location>
        <begin position="161"/>
        <end position="278"/>
    </location>
</feature>
<organism evidence="3 4">
    <name type="scientific">Nesterenkonia lutea</name>
    <dbReference type="NCBI Taxonomy" id="272919"/>
    <lineage>
        <taxon>Bacteria</taxon>
        <taxon>Bacillati</taxon>
        <taxon>Actinomycetota</taxon>
        <taxon>Actinomycetes</taxon>
        <taxon>Micrococcales</taxon>
        <taxon>Micrococcaceae</taxon>
        <taxon>Nesterenkonia</taxon>
    </lineage>
</organism>
<dbReference type="Pfam" id="PF00239">
    <property type="entry name" value="Resolvase"/>
    <property type="match status" value="1"/>
</dbReference>
<dbReference type="RefSeq" id="WP_192595328.1">
    <property type="nucleotide sequence ID" value="NZ_BAAALJ010000024.1"/>
</dbReference>
<evidence type="ECO:0000313" key="3">
    <source>
        <dbReference type="EMBL" id="MBE1524295.1"/>
    </source>
</evidence>
<keyword evidence="4" id="KW-1185">Reference proteome</keyword>
<dbReference type="PROSITE" id="PS51736">
    <property type="entry name" value="RECOMBINASES_3"/>
    <property type="match status" value="1"/>
</dbReference>
<proteinExistence type="predicted"/>
<dbReference type="Gene3D" id="3.90.1750.20">
    <property type="entry name" value="Putative Large Serine Recombinase, Chain B, Domain 2"/>
    <property type="match status" value="1"/>
</dbReference>
<gene>
    <name evidence="3" type="ORF">H4W27_001413</name>
</gene>
<reference evidence="3 4" key="1">
    <citation type="submission" date="2020-10" db="EMBL/GenBank/DDBJ databases">
        <title>Sequencing the genomes of 1000 actinobacteria strains.</title>
        <authorList>
            <person name="Klenk H.-P."/>
        </authorList>
    </citation>
    <scope>NUCLEOTIDE SEQUENCE [LARGE SCALE GENOMIC DNA]</scope>
    <source>
        <strain evidence="3 4">DSM 15666</strain>
    </source>
</reference>
<sequence>MPEVRAAIYARISRDSTGESLGVERQGQDCRALAARLGWNVSAVFVDNDVSAHSGRRRPQYEAMLGAVETGQIDGILVYHPDRLHRRAAELERFVDFVEKYGVEIQTVSQGAVDLTTSSGRMVARMLGAASQHEVDRARERMIRAKKQMVETGKYRGGPRPYGFEGNGIVVRDDEAAVIRYATTAVIADRTLAAIARDLNSKGKRTSSGKEWTYSRLKEVLVRPRNAGLSARGTPQRRATRDSGRREFEVLGRAVWPAIVEESDWRTAVSKLTDPSRLRQNGNDARWLGSGLYKCGKCGSSMRTAPYGDSSKPKQERKHLYRCTSAAHLTISTDKTDEFVRAVVVELLDDSDIAARMEPGNQGLARYRKRREALRIDTRRHFDDYKAGYLSGPEYNEVKRDVESEMAQVDAQISRALSSSTTSAVLAAQNPAAAFLAAPIDTQKAIVRVLMTIEIKPVSKRGARWSSERVACMPIIPVGESQ</sequence>
<dbReference type="Pfam" id="PF07508">
    <property type="entry name" value="Recombinase"/>
    <property type="match status" value="1"/>
</dbReference>
<evidence type="ECO:0000313" key="4">
    <source>
        <dbReference type="Proteomes" id="UP000643525"/>
    </source>
</evidence>
<protein>
    <submittedName>
        <fullName evidence="3">DNA invertase Pin-like site-specific DNA recombinase</fullName>
    </submittedName>
</protein>
<accession>A0ABR9JET5</accession>
<evidence type="ECO:0000259" key="1">
    <source>
        <dbReference type="PROSITE" id="PS51736"/>
    </source>
</evidence>
<dbReference type="CDD" id="cd00338">
    <property type="entry name" value="Ser_Recombinase"/>
    <property type="match status" value="1"/>
</dbReference>
<dbReference type="InterPro" id="IPR050639">
    <property type="entry name" value="SSR_resolvase"/>
</dbReference>
<dbReference type="PROSITE" id="PS51737">
    <property type="entry name" value="RECOMBINASE_DNA_BIND"/>
    <property type="match status" value="1"/>
</dbReference>
<dbReference type="SUPFAM" id="SSF53041">
    <property type="entry name" value="Resolvase-like"/>
    <property type="match status" value="1"/>
</dbReference>
<dbReference type="Proteomes" id="UP000643525">
    <property type="component" value="Unassembled WGS sequence"/>
</dbReference>
<evidence type="ECO:0000259" key="2">
    <source>
        <dbReference type="PROSITE" id="PS51737"/>
    </source>
</evidence>
<dbReference type="EMBL" id="JADBED010000001">
    <property type="protein sequence ID" value="MBE1524295.1"/>
    <property type="molecule type" value="Genomic_DNA"/>
</dbReference>
<dbReference type="InterPro" id="IPR011109">
    <property type="entry name" value="DNA_bind_recombinase_dom"/>
</dbReference>
<feature type="domain" description="Resolvase/invertase-type recombinase catalytic" evidence="1">
    <location>
        <begin position="5"/>
        <end position="153"/>
    </location>
</feature>
<name>A0ABR9JET5_9MICC</name>
<dbReference type="InterPro" id="IPR038109">
    <property type="entry name" value="DNA_bind_recomb_sf"/>
</dbReference>
<comment type="caution">
    <text evidence="3">The sequence shown here is derived from an EMBL/GenBank/DDBJ whole genome shotgun (WGS) entry which is preliminary data.</text>
</comment>
<dbReference type="SMART" id="SM00857">
    <property type="entry name" value="Resolvase"/>
    <property type="match status" value="1"/>
</dbReference>
<dbReference type="PANTHER" id="PTHR30461:SF23">
    <property type="entry name" value="DNA RECOMBINASE-RELATED"/>
    <property type="match status" value="1"/>
</dbReference>
<dbReference type="PANTHER" id="PTHR30461">
    <property type="entry name" value="DNA-INVERTASE FROM LAMBDOID PROPHAGE"/>
    <property type="match status" value="1"/>
</dbReference>